<dbReference type="GO" id="GO:0016747">
    <property type="term" value="F:acyltransferase activity, transferring groups other than amino-acyl groups"/>
    <property type="evidence" value="ECO:0007669"/>
    <property type="project" value="InterPro"/>
</dbReference>
<dbReference type="PANTHER" id="PTHR43328">
    <property type="entry name" value="ACETYLTRANSFERASE-RELATED"/>
    <property type="match status" value="1"/>
</dbReference>
<name>A0AAD7JDX8_9AGAR</name>
<dbReference type="PROSITE" id="PS51186">
    <property type="entry name" value="GNAT"/>
    <property type="match status" value="1"/>
</dbReference>
<dbReference type="AlphaFoldDB" id="A0AAD7JDX8"/>
<gene>
    <name evidence="2" type="ORF">DFH07DRAFT_814211</name>
</gene>
<dbReference type="PANTHER" id="PTHR43328:SF1">
    <property type="entry name" value="N-ACETYLTRANSFERASE DOMAIN-CONTAINING PROTEIN"/>
    <property type="match status" value="1"/>
</dbReference>
<reference evidence="2" key="1">
    <citation type="submission" date="2023-03" db="EMBL/GenBank/DDBJ databases">
        <title>Massive genome expansion in bonnet fungi (Mycena s.s.) driven by repeated elements and novel gene families across ecological guilds.</title>
        <authorList>
            <consortium name="Lawrence Berkeley National Laboratory"/>
            <person name="Harder C.B."/>
            <person name="Miyauchi S."/>
            <person name="Viragh M."/>
            <person name="Kuo A."/>
            <person name="Thoen E."/>
            <person name="Andreopoulos B."/>
            <person name="Lu D."/>
            <person name="Skrede I."/>
            <person name="Drula E."/>
            <person name="Henrissat B."/>
            <person name="Morin E."/>
            <person name="Kohler A."/>
            <person name="Barry K."/>
            <person name="LaButti K."/>
            <person name="Morin E."/>
            <person name="Salamov A."/>
            <person name="Lipzen A."/>
            <person name="Mereny Z."/>
            <person name="Hegedus B."/>
            <person name="Baldrian P."/>
            <person name="Stursova M."/>
            <person name="Weitz H."/>
            <person name="Taylor A."/>
            <person name="Grigoriev I.V."/>
            <person name="Nagy L.G."/>
            <person name="Martin F."/>
            <person name="Kauserud H."/>
        </authorList>
    </citation>
    <scope>NUCLEOTIDE SEQUENCE</scope>
    <source>
        <strain evidence="2">CBHHK188m</strain>
    </source>
</reference>
<dbReference type="EMBL" id="JARJLG010000043">
    <property type="protein sequence ID" value="KAJ7762389.1"/>
    <property type="molecule type" value="Genomic_DNA"/>
</dbReference>
<dbReference type="Proteomes" id="UP001215280">
    <property type="component" value="Unassembled WGS sequence"/>
</dbReference>
<evidence type="ECO:0000259" key="1">
    <source>
        <dbReference type="PROSITE" id="PS51186"/>
    </source>
</evidence>
<dbReference type="SUPFAM" id="SSF55729">
    <property type="entry name" value="Acyl-CoA N-acyltransferases (Nat)"/>
    <property type="match status" value="1"/>
</dbReference>
<comment type="caution">
    <text evidence="2">The sequence shown here is derived from an EMBL/GenBank/DDBJ whole genome shotgun (WGS) entry which is preliminary data.</text>
</comment>
<organism evidence="2 3">
    <name type="scientific">Mycena maculata</name>
    <dbReference type="NCBI Taxonomy" id="230809"/>
    <lineage>
        <taxon>Eukaryota</taxon>
        <taxon>Fungi</taxon>
        <taxon>Dikarya</taxon>
        <taxon>Basidiomycota</taxon>
        <taxon>Agaricomycotina</taxon>
        <taxon>Agaricomycetes</taxon>
        <taxon>Agaricomycetidae</taxon>
        <taxon>Agaricales</taxon>
        <taxon>Marasmiineae</taxon>
        <taxon>Mycenaceae</taxon>
        <taxon>Mycena</taxon>
    </lineage>
</organism>
<keyword evidence="3" id="KW-1185">Reference proteome</keyword>
<proteinExistence type="predicted"/>
<dbReference type="InterPro" id="IPR000182">
    <property type="entry name" value="GNAT_dom"/>
</dbReference>
<sequence length="243" mass="27502">MDNSQLHPLEVNPKTGEPFLHLLSHKNIILTPPRLSDGPAMIPLFNDERVYHWLSSPPYPYLPEHAEWWLNQVKPVSDKLLMELEAAREDPTPKIVDGCPVCIIREVKEDGTDIFLGSIDLSLAEQPWELEGTGRISQGTPRRDPRDPDIWTLGDYLAPSHHRQGIMSDALQTLLHQWGIPRMGVRRMVVTTLAGNKGGVGVFEKNGFKFRKTVDDVLEVRGTMRGVHVLEWTLPVDEEKVVV</sequence>
<evidence type="ECO:0000313" key="2">
    <source>
        <dbReference type="EMBL" id="KAJ7762389.1"/>
    </source>
</evidence>
<dbReference type="Pfam" id="PF13302">
    <property type="entry name" value="Acetyltransf_3"/>
    <property type="match status" value="1"/>
</dbReference>
<evidence type="ECO:0000313" key="3">
    <source>
        <dbReference type="Proteomes" id="UP001215280"/>
    </source>
</evidence>
<accession>A0AAD7JDX8</accession>
<feature type="domain" description="N-acetyltransferase" evidence="1">
    <location>
        <begin position="71"/>
        <end position="237"/>
    </location>
</feature>
<protein>
    <submittedName>
        <fullName evidence="2">Acyl-CoA N-acyltransferase</fullName>
    </submittedName>
</protein>
<dbReference type="InterPro" id="IPR016181">
    <property type="entry name" value="Acyl_CoA_acyltransferase"/>
</dbReference>
<dbReference type="Gene3D" id="3.40.630.30">
    <property type="match status" value="1"/>
</dbReference>